<keyword evidence="4" id="KW-0540">Nuclease</keyword>
<dbReference type="SMART" id="SM00481">
    <property type="entry name" value="POLIIIAc"/>
    <property type="match status" value="1"/>
</dbReference>
<dbReference type="PANTHER" id="PTHR36928">
    <property type="entry name" value="PHOSPHATASE YCDX-RELATED"/>
    <property type="match status" value="1"/>
</dbReference>
<evidence type="ECO:0000313" key="4">
    <source>
        <dbReference type="EMBL" id="PJC23749.1"/>
    </source>
</evidence>
<dbReference type="InterPro" id="IPR029398">
    <property type="entry name" value="PolB_thumb"/>
</dbReference>
<dbReference type="Pfam" id="PF02811">
    <property type="entry name" value="PHP"/>
    <property type="match status" value="1"/>
</dbReference>
<dbReference type="InterPro" id="IPR050243">
    <property type="entry name" value="PHP_phosphatase"/>
</dbReference>
<dbReference type="GO" id="GO:0004527">
    <property type="term" value="F:exonuclease activity"/>
    <property type="evidence" value="ECO:0007669"/>
    <property type="project" value="UniProtKB-KW"/>
</dbReference>
<accession>A0A2M8ELY9</accession>
<gene>
    <name evidence="4" type="ORF">CO058_01845</name>
</gene>
<dbReference type="GO" id="GO:0008270">
    <property type="term" value="F:zinc ion binding"/>
    <property type="evidence" value="ECO:0007669"/>
    <property type="project" value="TreeGrafter"/>
</dbReference>
<proteinExistence type="predicted"/>
<evidence type="ECO:0000259" key="3">
    <source>
        <dbReference type="SMART" id="SM00481"/>
    </source>
</evidence>
<dbReference type="GO" id="GO:0005829">
    <property type="term" value="C:cytosol"/>
    <property type="evidence" value="ECO:0007669"/>
    <property type="project" value="TreeGrafter"/>
</dbReference>
<dbReference type="InterPro" id="IPR047967">
    <property type="entry name" value="PolX_PHP"/>
</dbReference>
<dbReference type="GO" id="GO:0042578">
    <property type="term" value="F:phosphoric ester hydrolase activity"/>
    <property type="evidence" value="ECO:0007669"/>
    <property type="project" value="TreeGrafter"/>
</dbReference>
<dbReference type="Gene3D" id="3.20.20.140">
    <property type="entry name" value="Metal-dependent hydrolases"/>
    <property type="match status" value="1"/>
</dbReference>
<comment type="caution">
    <text evidence="4">The sequence shown here is derived from an EMBL/GenBank/DDBJ whole genome shotgun (WGS) entry which is preliminary data.</text>
</comment>
<dbReference type="Gene3D" id="3.30.210.10">
    <property type="entry name" value="DNA polymerase, thumb domain"/>
    <property type="match status" value="1"/>
</dbReference>
<dbReference type="CDD" id="cd07436">
    <property type="entry name" value="PHP_PolX"/>
    <property type="match status" value="1"/>
</dbReference>
<dbReference type="InterPro" id="IPR043519">
    <property type="entry name" value="NT_sf"/>
</dbReference>
<keyword evidence="4" id="KW-0378">Hydrolase</keyword>
<dbReference type="SUPFAM" id="SSF89550">
    <property type="entry name" value="PHP domain-like"/>
    <property type="match status" value="1"/>
</dbReference>
<name>A0A2M8ELY9_UNCKA</name>
<dbReference type="EMBL" id="PFSJ01000014">
    <property type="protein sequence ID" value="PJC23749.1"/>
    <property type="molecule type" value="Genomic_DNA"/>
</dbReference>
<protein>
    <submittedName>
        <fullName evidence="4">DNA polymerase/3'-5' exonuclease PolX</fullName>
    </submittedName>
</protein>
<dbReference type="Pfam" id="PF14791">
    <property type="entry name" value="DNA_pol_B_thumb"/>
    <property type="match status" value="1"/>
</dbReference>
<dbReference type="AlphaFoldDB" id="A0A2M8ELY9"/>
<evidence type="ECO:0000256" key="2">
    <source>
        <dbReference type="ARBA" id="ARBA00022695"/>
    </source>
</evidence>
<dbReference type="InterPro" id="IPR037160">
    <property type="entry name" value="DNA_Pol_thumb_sf"/>
</dbReference>
<feature type="domain" description="Polymerase/histidinol phosphatase N-terminal" evidence="3">
    <location>
        <begin position="77"/>
        <end position="156"/>
    </location>
</feature>
<evidence type="ECO:0000313" key="5">
    <source>
        <dbReference type="Proteomes" id="UP000229756"/>
    </source>
</evidence>
<reference evidence="5" key="1">
    <citation type="submission" date="2017-09" db="EMBL/GenBank/DDBJ databases">
        <title>Depth-based differentiation of microbial function through sediment-hosted aquifers and enrichment of novel symbionts in the deep terrestrial subsurface.</title>
        <authorList>
            <person name="Probst A.J."/>
            <person name="Ladd B."/>
            <person name="Jarett J.K."/>
            <person name="Geller-Mcgrath D.E."/>
            <person name="Sieber C.M.K."/>
            <person name="Emerson J.B."/>
            <person name="Anantharaman K."/>
            <person name="Thomas B.C."/>
            <person name="Malmstrom R."/>
            <person name="Stieglmeier M."/>
            <person name="Klingl A."/>
            <person name="Woyke T."/>
            <person name="Ryan C.M."/>
            <person name="Banfield J.F."/>
        </authorList>
    </citation>
    <scope>NUCLEOTIDE SEQUENCE [LARGE SCALE GENOMIC DNA]</scope>
</reference>
<sequence length="299" mass="33974">HNVRLRNVAISKGYKLSEYGLFNRNDLKLKEGKDEKKIYEILVKNYIPPELREDQGEIDVAIKGNLPNLIKMSDIKGDLQMHTTFSDGENSIIDMAKKGIELGYEYIGITDHFGKLKIAGAIGESEFDEYLKSIRKADNLISDIKIYASGEIEISKDGELEFDNGLLKKLDYVIASVHFATKMSKDDMTKRIVKALRNPLTKILAHPTGRLIDQRPGFEFDTNEVFKVAREENVALEINAHPKRLDLNDKLTRIAIEMGCKVIINTDSHSISEMDNMKFGIDVARRGWVQKSDLLKINF</sequence>
<dbReference type="InterPro" id="IPR003141">
    <property type="entry name" value="Pol/His_phosphatase_N"/>
</dbReference>
<keyword evidence="4" id="KW-0269">Exonuclease</keyword>
<feature type="non-terminal residue" evidence="4">
    <location>
        <position position="1"/>
    </location>
</feature>
<dbReference type="Proteomes" id="UP000229756">
    <property type="component" value="Unassembled WGS sequence"/>
</dbReference>
<evidence type="ECO:0000256" key="1">
    <source>
        <dbReference type="ARBA" id="ARBA00022679"/>
    </source>
</evidence>
<keyword evidence="1" id="KW-0808">Transferase</keyword>
<dbReference type="PANTHER" id="PTHR36928:SF1">
    <property type="entry name" value="PHOSPHATASE YCDX-RELATED"/>
    <property type="match status" value="1"/>
</dbReference>
<dbReference type="GO" id="GO:0016779">
    <property type="term" value="F:nucleotidyltransferase activity"/>
    <property type="evidence" value="ECO:0007669"/>
    <property type="project" value="UniProtKB-KW"/>
</dbReference>
<keyword evidence="2" id="KW-0548">Nucleotidyltransferase</keyword>
<dbReference type="SUPFAM" id="SSF81301">
    <property type="entry name" value="Nucleotidyltransferase"/>
    <property type="match status" value="1"/>
</dbReference>
<organism evidence="4 5">
    <name type="scientific">candidate division WWE3 bacterium CG_4_9_14_0_2_um_filter_35_11</name>
    <dbReference type="NCBI Taxonomy" id="1975077"/>
    <lineage>
        <taxon>Bacteria</taxon>
        <taxon>Katanobacteria</taxon>
    </lineage>
</organism>
<dbReference type="InterPro" id="IPR004013">
    <property type="entry name" value="PHP_dom"/>
</dbReference>
<dbReference type="InterPro" id="IPR016195">
    <property type="entry name" value="Pol/histidinol_Pase-like"/>
</dbReference>